<dbReference type="Gene3D" id="3.90.79.10">
    <property type="entry name" value="Nucleoside Triphosphate Pyrophosphohydrolase"/>
    <property type="match status" value="1"/>
</dbReference>
<organism evidence="3">
    <name type="scientific">marine metagenome</name>
    <dbReference type="NCBI Taxonomy" id="408172"/>
    <lineage>
        <taxon>unclassified sequences</taxon>
        <taxon>metagenomes</taxon>
        <taxon>ecological metagenomes</taxon>
    </lineage>
</organism>
<dbReference type="PANTHER" id="PTHR43736">
    <property type="entry name" value="ADP-RIBOSE PYROPHOSPHATASE"/>
    <property type="match status" value="1"/>
</dbReference>
<dbReference type="SUPFAM" id="SSF55811">
    <property type="entry name" value="Nudix"/>
    <property type="match status" value="1"/>
</dbReference>
<dbReference type="Pfam" id="PF00293">
    <property type="entry name" value="NUDIX"/>
    <property type="match status" value="1"/>
</dbReference>
<feature type="domain" description="Nudix hydrolase" evidence="2">
    <location>
        <begin position="10"/>
        <end position="156"/>
    </location>
</feature>
<evidence type="ECO:0000313" key="3">
    <source>
        <dbReference type="EMBL" id="SVD22153.1"/>
    </source>
</evidence>
<evidence type="ECO:0000256" key="1">
    <source>
        <dbReference type="SAM" id="MobiDB-lite"/>
    </source>
</evidence>
<protein>
    <recommendedName>
        <fullName evidence="2">Nudix hydrolase domain-containing protein</fullName>
    </recommendedName>
</protein>
<reference evidence="3" key="1">
    <citation type="submission" date="2018-05" db="EMBL/GenBank/DDBJ databases">
        <authorList>
            <person name="Lanie J.A."/>
            <person name="Ng W.-L."/>
            <person name="Kazmierczak K.M."/>
            <person name="Andrzejewski T.M."/>
            <person name="Davidsen T.M."/>
            <person name="Wayne K.J."/>
            <person name="Tettelin H."/>
            <person name="Glass J.I."/>
            <person name="Rusch D."/>
            <person name="Podicherti R."/>
            <person name="Tsui H.-C.T."/>
            <person name="Winkler M.E."/>
        </authorList>
    </citation>
    <scope>NUCLEOTIDE SEQUENCE</scope>
</reference>
<dbReference type="PROSITE" id="PS51462">
    <property type="entry name" value="NUDIX"/>
    <property type="match status" value="1"/>
</dbReference>
<dbReference type="CDD" id="cd18873">
    <property type="entry name" value="NUDIX_NadM_like"/>
    <property type="match status" value="1"/>
</dbReference>
<dbReference type="InterPro" id="IPR000086">
    <property type="entry name" value="NUDIX_hydrolase_dom"/>
</dbReference>
<dbReference type="EMBL" id="UINC01137046">
    <property type="protein sequence ID" value="SVD22153.1"/>
    <property type="molecule type" value="Genomic_DNA"/>
</dbReference>
<feature type="non-terminal residue" evidence="3">
    <location>
        <position position="156"/>
    </location>
</feature>
<name>A0A382TJK6_9ZZZZ</name>
<evidence type="ECO:0000259" key="2">
    <source>
        <dbReference type="PROSITE" id="PS51462"/>
    </source>
</evidence>
<dbReference type="AlphaFoldDB" id="A0A382TJK6"/>
<dbReference type="InterPro" id="IPR015797">
    <property type="entry name" value="NUDIX_hydrolase-like_dom_sf"/>
</dbReference>
<gene>
    <name evidence="3" type="ORF">METZ01_LOCUS375007</name>
</gene>
<sequence length="156" mass="16965">MTGNTDEPTGVALAVDVVLFTIVEDQLNVLLVERETEPFRGSLALPGGFVLADETLEQAALRELKKETGVGTLNPVPGNPRHPRHRSHRIASERSSGQAESENLFLEQLETYGNPDRDPRGRVVTVAFWAVMAGLTRIQRGSDVARAELVPVAGIE</sequence>
<dbReference type="PANTHER" id="PTHR43736:SF4">
    <property type="entry name" value="SLR1690 PROTEIN"/>
    <property type="match status" value="1"/>
</dbReference>
<accession>A0A382TJK6</accession>
<feature type="region of interest" description="Disordered" evidence="1">
    <location>
        <begin position="69"/>
        <end position="100"/>
    </location>
</feature>
<proteinExistence type="predicted"/>